<evidence type="ECO:0000313" key="4">
    <source>
        <dbReference type="EMBL" id="OBJ45947.1"/>
    </source>
</evidence>
<evidence type="ECO:0000256" key="2">
    <source>
        <dbReference type="ARBA" id="ARBA00022679"/>
    </source>
</evidence>
<comment type="caution">
    <text evidence="4">The sequence shown here is derived from an EMBL/GenBank/DDBJ whole genome shotgun (WGS) entry which is preliminary data.</text>
</comment>
<gene>
    <name evidence="4" type="ORF">A5630_12040</name>
</gene>
<dbReference type="PANTHER" id="PTHR44942">
    <property type="entry name" value="METHYLTRANSF_11 DOMAIN-CONTAINING PROTEIN"/>
    <property type="match status" value="1"/>
</dbReference>
<proteinExistence type="predicted"/>
<organism evidence="4 5">
    <name type="scientific">Mycolicibacterium mucogenicum</name>
    <name type="common">Mycobacterium mucogenicum</name>
    <dbReference type="NCBI Taxonomy" id="56689"/>
    <lineage>
        <taxon>Bacteria</taxon>
        <taxon>Bacillati</taxon>
        <taxon>Actinomycetota</taxon>
        <taxon>Actinomycetes</taxon>
        <taxon>Mycobacteriales</taxon>
        <taxon>Mycobacteriaceae</taxon>
        <taxon>Mycolicibacterium</taxon>
    </lineage>
</organism>
<keyword evidence="2" id="KW-0808">Transferase</keyword>
<dbReference type="InterPro" id="IPR041698">
    <property type="entry name" value="Methyltransf_25"/>
</dbReference>
<reference evidence="4 5" key="1">
    <citation type="submission" date="2016-06" db="EMBL/GenBank/DDBJ databases">
        <authorList>
            <person name="Kjaerup R.B."/>
            <person name="Dalgaard T.S."/>
            <person name="Juul-Madsen H.R."/>
        </authorList>
    </citation>
    <scope>NUCLEOTIDE SEQUENCE [LARGE SCALE GENOMIC DNA]</scope>
    <source>
        <strain evidence="4 5">1127319.6</strain>
    </source>
</reference>
<dbReference type="AlphaFoldDB" id="A0A1A3HCF1"/>
<dbReference type="PANTHER" id="PTHR44942:SF4">
    <property type="entry name" value="METHYLTRANSFERASE TYPE 11 DOMAIN-CONTAINING PROTEIN"/>
    <property type="match status" value="1"/>
</dbReference>
<dbReference type="Gene3D" id="3.40.50.150">
    <property type="entry name" value="Vaccinia Virus protein VP39"/>
    <property type="match status" value="1"/>
</dbReference>
<name>A0A1A3HCF1_MYCMU</name>
<dbReference type="GO" id="GO:0008168">
    <property type="term" value="F:methyltransferase activity"/>
    <property type="evidence" value="ECO:0007669"/>
    <property type="project" value="UniProtKB-KW"/>
</dbReference>
<dbReference type="InterPro" id="IPR051052">
    <property type="entry name" value="Diverse_substrate_MTase"/>
</dbReference>
<dbReference type="Proteomes" id="UP000093898">
    <property type="component" value="Unassembled WGS sequence"/>
</dbReference>
<evidence type="ECO:0000256" key="1">
    <source>
        <dbReference type="ARBA" id="ARBA00022603"/>
    </source>
</evidence>
<protein>
    <recommendedName>
        <fullName evidence="3">Methyltransferase domain-containing protein</fullName>
    </recommendedName>
</protein>
<keyword evidence="1" id="KW-0489">Methyltransferase</keyword>
<dbReference type="InterPro" id="IPR029063">
    <property type="entry name" value="SAM-dependent_MTases_sf"/>
</dbReference>
<dbReference type="OrthoDB" id="9797252at2"/>
<feature type="domain" description="Methyltransferase" evidence="3">
    <location>
        <begin position="44"/>
        <end position="135"/>
    </location>
</feature>
<sequence>MSESEGNLFEGTAWHYARFRPNYPAVVINDLVQQLRLDGTGRLLDLGCGTGQLTLPLADHVAEAVGVDPESGMLAEATRQAEAQGVTNVFWRQGNSAHIPADLGRFSIVTIGRAFHWMDRAEVLVDLDDMLDDDGSLVIVNDTNLLLPSAPWQQAIQDIQRSFIPTYDQAVSPSSVDDSRTHEQILASSPFSRVGREVYRYRRSWTIERIIGYLYSTSLPLRRLLGDRQGAFEEALRTTLLSINPSGRFIESVALEVLIATKT</sequence>
<dbReference type="GO" id="GO:0032259">
    <property type="term" value="P:methylation"/>
    <property type="evidence" value="ECO:0007669"/>
    <property type="project" value="UniProtKB-KW"/>
</dbReference>
<evidence type="ECO:0000259" key="3">
    <source>
        <dbReference type="Pfam" id="PF13649"/>
    </source>
</evidence>
<dbReference type="RefSeq" id="WP_064978800.1">
    <property type="nucleotide sequence ID" value="NZ_LZLC01000027.1"/>
</dbReference>
<accession>A0A1A3HCF1</accession>
<evidence type="ECO:0000313" key="5">
    <source>
        <dbReference type="Proteomes" id="UP000093898"/>
    </source>
</evidence>
<dbReference type="EMBL" id="LZLC01000027">
    <property type="protein sequence ID" value="OBJ45947.1"/>
    <property type="molecule type" value="Genomic_DNA"/>
</dbReference>
<dbReference type="Pfam" id="PF13649">
    <property type="entry name" value="Methyltransf_25"/>
    <property type="match status" value="1"/>
</dbReference>
<dbReference type="CDD" id="cd02440">
    <property type="entry name" value="AdoMet_MTases"/>
    <property type="match status" value="1"/>
</dbReference>
<dbReference type="SUPFAM" id="SSF53335">
    <property type="entry name" value="S-adenosyl-L-methionine-dependent methyltransferases"/>
    <property type="match status" value="1"/>
</dbReference>